<sequence length="59" mass="6748">MTFLFKILKVLKTQKQKNALLSGFIFSNEKICELMYESSKLKETLAKLIQHSVQIVASS</sequence>
<protein>
    <submittedName>
        <fullName evidence="1">CLUMA_CG021208, isoform A</fullName>
    </submittedName>
</protein>
<dbReference type="EMBL" id="CVRI01000074">
    <property type="protein sequence ID" value="CRL07902.1"/>
    <property type="molecule type" value="Genomic_DNA"/>
</dbReference>
<dbReference type="AlphaFoldDB" id="A0A1J1J8T8"/>
<proteinExistence type="predicted"/>
<reference evidence="1 2" key="1">
    <citation type="submission" date="2015-04" db="EMBL/GenBank/DDBJ databases">
        <authorList>
            <person name="Syromyatnikov M.Y."/>
            <person name="Popov V.N."/>
        </authorList>
    </citation>
    <scope>NUCLEOTIDE SEQUENCE [LARGE SCALE GENOMIC DNA]</scope>
</reference>
<dbReference type="Proteomes" id="UP000183832">
    <property type="component" value="Unassembled WGS sequence"/>
</dbReference>
<accession>A0A1J1J8T8</accession>
<organism evidence="1 2">
    <name type="scientific">Clunio marinus</name>
    <dbReference type="NCBI Taxonomy" id="568069"/>
    <lineage>
        <taxon>Eukaryota</taxon>
        <taxon>Metazoa</taxon>
        <taxon>Ecdysozoa</taxon>
        <taxon>Arthropoda</taxon>
        <taxon>Hexapoda</taxon>
        <taxon>Insecta</taxon>
        <taxon>Pterygota</taxon>
        <taxon>Neoptera</taxon>
        <taxon>Endopterygota</taxon>
        <taxon>Diptera</taxon>
        <taxon>Nematocera</taxon>
        <taxon>Chironomoidea</taxon>
        <taxon>Chironomidae</taxon>
        <taxon>Clunio</taxon>
    </lineage>
</organism>
<name>A0A1J1J8T8_9DIPT</name>
<keyword evidence="2" id="KW-1185">Reference proteome</keyword>
<gene>
    <name evidence="1" type="ORF">CLUMA_CG021208</name>
</gene>
<evidence type="ECO:0000313" key="1">
    <source>
        <dbReference type="EMBL" id="CRL07902.1"/>
    </source>
</evidence>
<evidence type="ECO:0000313" key="2">
    <source>
        <dbReference type="Proteomes" id="UP000183832"/>
    </source>
</evidence>